<name>A0A7X0L0Z6_9ACTN</name>
<proteinExistence type="predicted"/>
<dbReference type="AlphaFoldDB" id="A0A7X0L0Z6"/>
<evidence type="ECO:0008006" key="4">
    <source>
        <dbReference type="Google" id="ProtNLM"/>
    </source>
</evidence>
<organism evidence="2 3">
    <name type="scientific">Actinomadura coerulea</name>
    <dbReference type="NCBI Taxonomy" id="46159"/>
    <lineage>
        <taxon>Bacteria</taxon>
        <taxon>Bacillati</taxon>
        <taxon>Actinomycetota</taxon>
        <taxon>Actinomycetes</taxon>
        <taxon>Streptosporangiales</taxon>
        <taxon>Thermomonosporaceae</taxon>
        <taxon>Actinomadura</taxon>
    </lineage>
</organism>
<accession>A0A7X0L0Z6</accession>
<feature type="signal peptide" evidence="1">
    <location>
        <begin position="1"/>
        <end position="19"/>
    </location>
</feature>
<gene>
    <name evidence="2" type="ORF">BKA00_004911</name>
</gene>
<comment type="caution">
    <text evidence="2">The sequence shown here is derived from an EMBL/GenBank/DDBJ whole genome shotgun (WGS) entry which is preliminary data.</text>
</comment>
<feature type="chain" id="PRO_5039380392" description="Lipoprotein" evidence="1">
    <location>
        <begin position="20"/>
        <end position="137"/>
    </location>
</feature>
<sequence length="137" mass="13700">MRLLSIAVLGTTLVTAGLAAPTTGEALATGTGDQHGGVTFTPGTVHPGDRVELTVRGCPDAPRPRVSSAAFARRVTLHSGHGAATVGEAADPGSYKVVAHCGSHLRSGTLVVSAMRPWPSILPAALSTGSNGGQRVG</sequence>
<evidence type="ECO:0000256" key="1">
    <source>
        <dbReference type="SAM" id="SignalP"/>
    </source>
</evidence>
<reference evidence="2 3" key="1">
    <citation type="submission" date="2020-08" db="EMBL/GenBank/DDBJ databases">
        <title>Sequencing the genomes of 1000 actinobacteria strains.</title>
        <authorList>
            <person name="Klenk H.-P."/>
        </authorList>
    </citation>
    <scope>NUCLEOTIDE SEQUENCE [LARGE SCALE GENOMIC DNA]</scope>
    <source>
        <strain evidence="2 3">DSM 43675</strain>
    </source>
</reference>
<keyword evidence="3" id="KW-1185">Reference proteome</keyword>
<dbReference type="Proteomes" id="UP000546324">
    <property type="component" value="Unassembled WGS sequence"/>
</dbReference>
<evidence type="ECO:0000313" key="3">
    <source>
        <dbReference type="Proteomes" id="UP000546324"/>
    </source>
</evidence>
<evidence type="ECO:0000313" key="2">
    <source>
        <dbReference type="EMBL" id="MBB6397997.1"/>
    </source>
</evidence>
<dbReference type="EMBL" id="JACHMQ010000001">
    <property type="protein sequence ID" value="MBB6397997.1"/>
    <property type="molecule type" value="Genomic_DNA"/>
</dbReference>
<dbReference type="RefSeq" id="WP_185028639.1">
    <property type="nucleotide sequence ID" value="NZ_JACHMQ010000001.1"/>
</dbReference>
<protein>
    <recommendedName>
        <fullName evidence="4">Lipoprotein</fullName>
    </recommendedName>
</protein>
<keyword evidence="1" id="KW-0732">Signal</keyword>